<dbReference type="SMART" id="SM00680">
    <property type="entry name" value="CLIP"/>
    <property type="match status" value="1"/>
</dbReference>
<keyword evidence="1" id="KW-0732">Signal</keyword>
<proteinExistence type="predicted"/>
<feature type="compositionally biased region" description="Polar residues" evidence="3">
    <location>
        <begin position="112"/>
        <end position="122"/>
    </location>
</feature>
<sequence length="168" mass="18394">SVFLVTLITPTFTQVRLSGSCTPTGGGRGRCVEIRQCPVVIRTFRRSRPLICDSTGEIPVVCCPASGSANLEDISQPIVNFQCGQNIFQMFKLFTERIGPVQILRPDSNSTFVDNSVSSRTGDPQRRPGVPQSALDDPKAFELRIGPFTAGLRVLGGVRALKNNWPWM</sequence>
<dbReference type="Proteomes" id="UP001445076">
    <property type="component" value="Unassembled WGS sequence"/>
</dbReference>
<keyword evidence="6" id="KW-1185">Reference proteome</keyword>
<feature type="domain" description="Clip" evidence="4">
    <location>
        <begin position="20"/>
        <end position="63"/>
    </location>
</feature>
<evidence type="ECO:0000313" key="5">
    <source>
        <dbReference type="EMBL" id="KAK8723908.1"/>
    </source>
</evidence>
<dbReference type="InterPro" id="IPR022700">
    <property type="entry name" value="CLIP"/>
</dbReference>
<evidence type="ECO:0000256" key="3">
    <source>
        <dbReference type="SAM" id="MobiDB-lite"/>
    </source>
</evidence>
<protein>
    <recommendedName>
        <fullName evidence="4">Clip domain-containing protein</fullName>
    </recommendedName>
</protein>
<comment type="caution">
    <text evidence="5">The sequence shown here is derived from an EMBL/GenBank/DDBJ whole genome shotgun (WGS) entry which is preliminary data.</text>
</comment>
<feature type="region of interest" description="Disordered" evidence="3">
    <location>
        <begin position="112"/>
        <end position="135"/>
    </location>
</feature>
<dbReference type="AlphaFoldDB" id="A0AAW0W374"/>
<dbReference type="PROSITE" id="PS51888">
    <property type="entry name" value="CLIP"/>
    <property type="match status" value="1"/>
</dbReference>
<evidence type="ECO:0000256" key="2">
    <source>
        <dbReference type="ARBA" id="ARBA00023157"/>
    </source>
</evidence>
<gene>
    <name evidence="5" type="ORF">OTU49_011598</name>
</gene>
<feature type="non-terminal residue" evidence="5">
    <location>
        <position position="1"/>
    </location>
</feature>
<keyword evidence="2" id="KW-1015">Disulfide bond</keyword>
<evidence type="ECO:0000256" key="1">
    <source>
        <dbReference type="ARBA" id="ARBA00022729"/>
    </source>
</evidence>
<dbReference type="EMBL" id="JARKIK010000088">
    <property type="protein sequence ID" value="KAK8723908.1"/>
    <property type="molecule type" value="Genomic_DNA"/>
</dbReference>
<reference evidence="5 6" key="1">
    <citation type="journal article" date="2024" name="BMC Genomics">
        <title>Genome assembly of redclaw crayfish (Cherax quadricarinatus) provides insights into its immune adaptation and hypoxia tolerance.</title>
        <authorList>
            <person name="Liu Z."/>
            <person name="Zheng J."/>
            <person name="Li H."/>
            <person name="Fang K."/>
            <person name="Wang S."/>
            <person name="He J."/>
            <person name="Zhou D."/>
            <person name="Weng S."/>
            <person name="Chi M."/>
            <person name="Gu Z."/>
            <person name="He J."/>
            <person name="Li F."/>
            <person name="Wang M."/>
        </authorList>
    </citation>
    <scope>NUCLEOTIDE SEQUENCE [LARGE SCALE GENOMIC DNA]</scope>
    <source>
        <strain evidence="5">ZL_2023a</strain>
    </source>
</reference>
<evidence type="ECO:0000313" key="6">
    <source>
        <dbReference type="Proteomes" id="UP001445076"/>
    </source>
</evidence>
<evidence type="ECO:0000259" key="4">
    <source>
        <dbReference type="PROSITE" id="PS51888"/>
    </source>
</evidence>
<feature type="non-terminal residue" evidence="5">
    <location>
        <position position="168"/>
    </location>
</feature>
<accession>A0AAW0W374</accession>
<name>A0AAW0W374_CHEQU</name>
<organism evidence="5 6">
    <name type="scientific">Cherax quadricarinatus</name>
    <name type="common">Australian red claw crayfish</name>
    <dbReference type="NCBI Taxonomy" id="27406"/>
    <lineage>
        <taxon>Eukaryota</taxon>
        <taxon>Metazoa</taxon>
        <taxon>Ecdysozoa</taxon>
        <taxon>Arthropoda</taxon>
        <taxon>Crustacea</taxon>
        <taxon>Multicrustacea</taxon>
        <taxon>Malacostraca</taxon>
        <taxon>Eumalacostraca</taxon>
        <taxon>Eucarida</taxon>
        <taxon>Decapoda</taxon>
        <taxon>Pleocyemata</taxon>
        <taxon>Astacidea</taxon>
        <taxon>Parastacoidea</taxon>
        <taxon>Parastacidae</taxon>
        <taxon>Cherax</taxon>
    </lineage>
</organism>